<dbReference type="InterPro" id="IPR008927">
    <property type="entry name" value="6-PGluconate_DH-like_C_sf"/>
</dbReference>
<dbReference type="InterPro" id="IPR013332">
    <property type="entry name" value="KPR_N"/>
</dbReference>
<comment type="caution">
    <text evidence="8">The sequence shown here is derived from an EMBL/GenBank/DDBJ whole genome shotgun (WGS) entry which is preliminary data.</text>
</comment>
<name>A0ABV8VH50_9NOCA</name>
<evidence type="ECO:0000256" key="1">
    <source>
        <dbReference type="ARBA" id="ARBA00007870"/>
    </source>
</evidence>
<dbReference type="NCBIfam" id="TIGR00745">
    <property type="entry name" value="apbA_panE"/>
    <property type="match status" value="1"/>
</dbReference>
<evidence type="ECO:0000256" key="4">
    <source>
        <dbReference type="RuleBase" id="RU362068"/>
    </source>
</evidence>
<keyword evidence="9" id="KW-1185">Reference proteome</keyword>
<proteinExistence type="inferred from homology"/>
<dbReference type="Pfam" id="PF08546">
    <property type="entry name" value="ApbA_C"/>
    <property type="match status" value="1"/>
</dbReference>
<dbReference type="InterPro" id="IPR003710">
    <property type="entry name" value="ApbA"/>
</dbReference>
<dbReference type="Gene3D" id="1.10.1040.10">
    <property type="entry name" value="N-(1-d-carboxylethyl)-l-norvaline Dehydrogenase, domain 2"/>
    <property type="match status" value="1"/>
</dbReference>
<dbReference type="EMBL" id="JBHSDL010000014">
    <property type="protein sequence ID" value="MFC4375369.1"/>
    <property type="molecule type" value="Genomic_DNA"/>
</dbReference>
<dbReference type="EC" id="1.1.1.169" evidence="4"/>
<evidence type="ECO:0000313" key="9">
    <source>
        <dbReference type="Proteomes" id="UP001595844"/>
    </source>
</evidence>
<sequence length="301" mass="31832">MAESTQLRVAVLGAGGIGGLLGALLTRAGHRVIFLGRPDTVHSLRVDGMRVRSAQFGQFDVAVAADTELREPVDACLIAVKQPDLMSALERIDPDVAGTALLVPLLNGIEHPGILRKRYRPELVAPGVIRVESTRTEPGLIVQGSSFVEVDLAGADGARDQLGALAATLTGAGIVARVQDDETAMLWRKLVALAPFALMTTHYRAPIGTIRTEHRAELVAVLGEIAEISRACGVEVDVEAALRFYDAFPDLAMSSMQRDAQAGRSLESDAIGGALLRMSALHAVPAPLTEQLVRQVLAAAS</sequence>
<evidence type="ECO:0000256" key="2">
    <source>
        <dbReference type="ARBA" id="ARBA00022857"/>
    </source>
</evidence>
<dbReference type="Pfam" id="PF02558">
    <property type="entry name" value="ApbA"/>
    <property type="match status" value="1"/>
</dbReference>
<feature type="transmembrane region" description="Helical" evidence="5">
    <location>
        <begin position="6"/>
        <end position="25"/>
    </location>
</feature>
<reference evidence="9" key="1">
    <citation type="journal article" date="2019" name="Int. J. Syst. Evol. Microbiol.">
        <title>The Global Catalogue of Microorganisms (GCM) 10K type strain sequencing project: providing services to taxonomists for standard genome sequencing and annotation.</title>
        <authorList>
            <consortium name="The Broad Institute Genomics Platform"/>
            <consortium name="The Broad Institute Genome Sequencing Center for Infectious Disease"/>
            <person name="Wu L."/>
            <person name="Ma J."/>
        </authorList>
    </citation>
    <scope>NUCLEOTIDE SEQUENCE [LARGE SCALE GENOMIC DNA]</scope>
    <source>
        <strain evidence="9">IBRC-M 10490</strain>
    </source>
</reference>
<keyword evidence="3 4" id="KW-0560">Oxidoreductase</keyword>
<protein>
    <recommendedName>
        <fullName evidence="4">2-dehydropantoate 2-reductase</fullName>
        <ecNumber evidence="4">1.1.1.169</ecNumber>
    </recommendedName>
    <alternativeName>
        <fullName evidence="4">Ketopantoate reductase</fullName>
    </alternativeName>
</protein>
<comment type="catalytic activity">
    <reaction evidence="4">
        <text>(R)-pantoate + NADP(+) = 2-dehydropantoate + NADPH + H(+)</text>
        <dbReference type="Rhea" id="RHEA:16233"/>
        <dbReference type="ChEBI" id="CHEBI:11561"/>
        <dbReference type="ChEBI" id="CHEBI:15378"/>
        <dbReference type="ChEBI" id="CHEBI:15980"/>
        <dbReference type="ChEBI" id="CHEBI:57783"/>
        <dbReference type="ChEBI" id="CHEBI:58349"/>
        <dbReference type="EC" id="1.1.1.169"/>
    </reaction>
</comment>
<dbReference type="InterPro" id="IPR013328">
    <property type="entry name" value="6PGD_dom2"/>
</dbReference>
<comment type="function">
    <text evidence="4">Catalyzes the NADPH-dependent reduction of ketopantoate into pantoic acid.</text>
</comment>
<dbReference type="RefSeq" id="WP_378561957.1">
    <property type="nucleotide sequence ID" value="NZ_JBHSDL010000014.1"/>
</dbReference>
<dbReference type="PANTHER" id="PTHR21708:SF26">
    <property type="entry name" value="2-DEHYDROPANTOATE 2-REDUCTASE"/>
    <property type="match status" value="1"/>
</dbReference>
<dbReference type="PANTHER" id="PTHR21708">
    <property type="entry name" value="PROBABLE 2-DEHYDROPANTOATE 2-REDUCTASE"/>
    <property type="match status" value="1"/>
</dbReference>
<dbReference type="InterPro" id="IPR051402">
    <property type="entry name" value="KPR-Related"/>
</dbReference>
<organism evidence="8 9">
    <name type="scientific">Nocardia halotolerans</name>
    <dbReference type="NCBI Taxonomy" id="1755878"/>
    <lineage>
        <taxon>Bacteria</taxon>
        <taxon>Bacillati</taxon>
        <taxon>Actinomycetota</taxon>
        <taxon>Actinomycetes</taxon>
        <taxon>Mycobacteriales</taxon>
        <taxon>Nocardiaceae</taxon>
        <taxon>Nocardia</taxon>
    </lineage>
</organism>
<keyword evidence="4" id="KW-0566">Pantothenate biosynthesis</keyword>
<dbReference type="InterPro" id="IPR013752">
    <property type="entry name" value="KPA_reductase"/>
</dbReference>
<evidence type="ECO:0000259" key="7">
    <source>
        <dbReference type="Pfam" id="PF08546"/>
    </source>
</evidence>
<evidence type="ECO:0000256" key="5">
    <source>
        <dbReference type="SAM" id="Phobius"/>
    </source>
</evidence>
<comment type="pathway">
    <text evidence="4">Cofactor biosynthesis; (R)-pantothenate biosynthesis; (R)-pantoate from 3-methyl-2-oxobutanoate: step 2/2.</text>
</comment>
<feature type="domain" description="Ketopantoate reductase N-terminal" evidence="6">
    <location>
        <begin position="9"/>
        <end position="143"/>
    </location>
</feature>
<accession>A0ABV8VH50</accession>
<dbReference type="InterPro" id="IPR036291">
    <property type="entry name" value="NAD(P)-bd_dom_sf"/>
</dbReference>
<dbReference type="Proteomes" id="UP001595844">
    <property type="component" value="Unassembled WGS sequence"/>
</dbReference>
<dbReference type="SUPFAM" id="SSF51735">
    <property type="entry name" value="NAD(P)-binding Rossmann-fold domains"/>
    <property type="match status" value="1"/>
</dbReference>
<dbReference type="Gene3D" id="3.40.50.720">
    <property type="entry name" value="NAD(P)-binding Rossmann-like Domain"/>
    <property type="match status" value="1"/>
</dbReference>
<keyword evidence="5" id="KW-0812">Transmembrane</keyword>
<evidence type="ECO:0000313" key="8">
    <source>
        <dbReference type="EMBL" id="MFC4375369.1"/>
    </source>
</evidence>
<keyword evidence="5" id="KW-0472">Membrane</keyword>
<keyword evidence="5" id="KW-1133">Transmembrane helix</keyword>
<evidence type="ECO:0000256" key="3">
    <source>
        <dbReference type="ARBA" id="ARBA00023002"/>
    </source>
</evidence>
<dbReference type="SUPFAM" id="SSF48179">
    <property type="entry name" value="6-phosphogluconate dehydrogenase C-terminal domain-like"/>
    <property type="match status" value="1"/>
</dbReference>
<feature type="domain" description="Ketopantoate reductase C-terminal" evidence="7">
    <location>
        <begin position="184"/>
        <end position="296"/>
    </location>
</feature>
<comment type="similarity">
    <text evidence="1 4">Belongs to the ketopantoate reductase family.</text>
</comment>
<gene>
    <name evidence="8" type="ORF">ACFO5K_14810</name>
</gene>
<evidence type="ECO:0000259" key="6">
    <source>
        <dbReference type="Pfam" id="PF02558"/>
    </source>
</evidence>
<keyword evidence="2 4" id="KW-0521">NADP</keyword>